<organism evidence="1 2">
    <name type="scientific">Chaetomium tenue</name>
    <dbReference type="NCBI Taxonomy" id="1854479"/>
    <lineage>
        <taxon>Eukaryota</taxon>
        <taxon>Fungi</taxon>
        <taxon>Dikarya</taxon>
        <taxon>Ascomycota</taxon>
        <taxon>Pezizomycotina</taxon>
        <taxon>Sordariomycetes</taxon>
        <taxon>Sordariomycetidae</taxon>
        <taxon>Sordariales</taxon>
        <taxon>Chaetomiaceae</taxon>
        <taxon>Chaetomium</taxon>
    </lineage>
</organism>
<proteinExistence type="predicted"/>
<dbReference type="EMBL" id="JAGIZQ010000003">
    <property type="protein sequence ID" value="KAH6635864.1"/>
    <property type="molecule type" value="Genomic_DNA"/>
</dbReference>
<evidence type="ECO:0000313" key="1">
    <source>
        <dbReference type="EMBL" id="KAH6635864.1"/>
    </source>
</evidence>
<accession>A0ACB7PC30</accession>
<gene>
    <name evidence="1" type="ORF">F5144DRAFT_600650</name>
</gene>
<protein>
    <submittedName>
        <fullName evidence="1">CHAT domain-containing protein</fullName>
    </submittedName>
</protein>
<name>A0ACB7PC30_9PEZI</name>
<evidence type="ECO:0000313" key="2">
    <source>
        <dbReference type="Proteomes" id="UP000724584"/>
    </source>
</evidence>
<sequence>MGLQQMIQWLVQQGVDSEDVPDLLASFAIQAYREYEKSRSKEDIDKAVGFARGSIGAGRDGDPSLIGRLNNLGVMLGRRYERTGAMADLEEAIGVARQAVESTPHDHPDRAGRLNNLGNKLESRYERTGAMADLEEAIGVARQAVESTPHDHPDRAACLNNLGNKLGRRYERTGAMADLEEAIGVARQAVESTPHDHPDRAGRLNNLGNMLGRRYERTGAMADLEEAIGVARQAVESTPHDHPDRAGRLNNLGNMLGRRYERTGAMADLEEAIGVARQAVESTPHDHPDRAGYLNNLGNMLGRRYERTGAMADLEEAIGVARQAVESTPHDHPDWAACLNNLGNKLESRYERTGAMADLETTSSCLHDAWLCHTAIPFHRIQAAAQCLKLLAAQTKIDVAISLGQAVIDLLPAVNTKLLDRNDQQYVMSIFAGVAADVCAFLLASNQPTNALEYLEKGRAVIIGQLVDGRSDVSALTEAHPNIARRYEELRDEVNRPSSQLDKDAGGGQVAGRRREAVAELDACIREIRSIAGNERFLLGQTAAEMQQCAVGGTIVIVNITRFRSDAILVSRGAVKALSLPGLLASDAEAWLGKKWTGRGVRRHERAQKNKEYLEYLAWLWDVCVRPVFNEVHRVHDTTDRLSRIWWIGTGLGSSLPFHAAGVHSPGSTENAFSKAVSSYTPSIKALGYAQQRARATDGARGALLIASMPTTPGQVSQPDARKPPDLPGVAEEKKKITDIVNGHVPIEPLDLPSVDQVVDKLTDCYIAHFACHGSTDYADPSNSGLILQKRGEGQEAEQDRLTVHRVSELSLAHARIAYLSACSTAENGAARLSDEVIHVVSGFQVAGFPYVVGCLWPSIDRVCVEVASGFYRSLLQRRGAGLDGGEVAWAVREAVMAVREAEMDQPLVWAQFVHFGA</sequence>
<comment type="caution">
    <text evidence="1">The sequence shown here is derived from an EMBL/GenBank/DDBJ whole genome shotgun (WGS) entry which is preliminary data.</text>
</comment>
<dbReference type="Proteomes" id="UP000724584">
    <property type="component" value="Unassembled WGS sequence"/>
</dbReference>
<reference evidence="1 2" key="1">
    <citation type="journal article" date="2021" name="Nat. Commun.">
        <title>Genetic determinants of endophytism in the Arabidopsis root mycobiome.</title>
        <authorList>
            <person name="Mesny F."/>
            <person name="Miyauchi S."/>
            <person name="Thiergart T."/>
            <person name="Pickel B."/>
            <person name="Atanasova L."/>
            <person name="Karlsson M."/>
            <person name="Huettel B."/>
            <person name="Barry K.W."/>
            <person name="Haridas S."/>
            <person name="Chen C."/>
            <person name="Bauer D."/>
            <person name="Andreopoulos W."/>
            <person name="Pangilinan J."/>
            <person name="LaButti K."/>
            <person name="Riley R."/>
            <person name="Lipzen A."/>
            <person name="Clum A."/>
            <person name="Drula E."/>
            <person name="Henrissat B."/>
            <person name="Kohler A."/>
            <person name="Grigoriev I.V."/>
            <person name="Martin F.M."/>
            <person name="Hacquard S."/>
        </authorList>
    </citation>
    <scope>NUCLEOTIDE SEQUENCE [LARGE SCALE GENOMIC DNA]</scope>
    <source>
        <strain evidence="1 2">MPI-SDFR-AT-0079</strain>
    </source>
</reference>
<keyword evidence="2" id="KW-1185">Reference proteome</keyword>